<name>A0ABR0S8N4_9HYPO</name>
<dbReference type="Gene3D" id="3.40.50.300">
    <property type="entry name" value="P-loop containing nucleotide triphosphate hydrolases"/>
    <property type="match status" value="1"/>
</dbReference>
<dbReference type="InterPro" id="IPR035994">
    <property type="entry name" value="Nucleoside_phosphorylase_sf"/>
</dbReference>
<evidence type="ECO:0000313" key="3">
    <source>
        <dbReference type="EMBL" id="KAK5988339.1"/>
    </source>
</evidence>
<dbReference type="Gene3D" id="3.40.50.1580">
    <property type="entry name" value="Nucleoside phosphorylase domain"/>
    <property type="match status" value="1"/>
</dbReference>
<organism evidence="3 4">
    <name type="scientific">Cladobotryum mycophilum</name>
    <dbReference type="NCBI Taxonomy" id="491253"/>
    <lineage>
        <taxon>Eukaryota</taxon>
        <taxon>Fungi</taxon>
        <taxon>Dikarya</taxon>
        <taxon>Ascomycota</taxon>
        <taxon>Pezizomycotina</taxon>
        <taxon>Sordariomycetes</taxon>
        <taxon>Hypocreomycetidae</taxon>
        <taxon>Hypocreales</taxon>
        <taxon>Hypocreaceae</taxon>
        <taxon>Cladobotryum</taxon>
    </lineage>
</organism>
<evidence type="ECO:0000259" key="2">
    <source>
        <dbReference type="PROSITE" id="PS50837"/>
    </source>
</evidence>
<dbReference type="InterPro" id="IPR007111">
    <property type="entry name" value="NACHT_NTPase"/>
</dbReference>
<dbReference type="InterPro" id="IPR027417">
    <property type="entry name" value="P-loop_NTPase"/>
</dbReference>
<dbReference type="SUPFAM" id="SSF52540">
    <property type="entry name" value="P-loop containing nucleoside triphosphate hydrolases"/>
    <property type="match status" value="1"/>
</dbReference>
<reference evidence="3 4" key="1">
    <citation type="submission" date="2024-01" db="EMBL/GenBank/DDBJ databases">
        <title>Complete genome of Cladobotryum mycophilum ATHUM6906.</title>
        <authorList>
            <person name="Christinaki A.C."/>
            <person name="Myridakis A.I."/>
            <person name="Kouvelis V.N."/>
        </authorList>
    </citation>
    <scope>NUCLEOTIDE SEQUENCE [LARGE SCALE GENOMIC DNA]</scope>
    <source>
        <strain evidence="3 4">ATHUM6906</strain>
    </source>
</reference>
<evidence type="ECO:0000256" key="1">
    <source>
        <dbReference type="ARBA" id="ARBA00022737"/>
    </source>
</evidence>
<sequence>MSAKRSKRPISREEFEVAIICALPREYDAVALLFDEFWDEKGDPYGRAAGDTNTYTPGRIANFDVVLVLLSNIGKASAAGAAASLRSSYPNLSIVILTGICGAVPYLKLGQEILLGDVIISKTVVQYDLVRQYPDRSVMKDTVEDILGRPTKNVRNLVALLETERVRERLEKRASELLRQIYTDSKKLKKYQYPGAKNDRLFLASYRHRHYNSSKCICSQCHATSDLVCEESLNVACDELGCSDEFVVQRQRLEDRLDLEREDNVKEAQALSIFVGRMGSGDTVLKSGEDRDRISKEHDLIAFEMEGAGVWDELPCIIVKGVCDYADSHRHKNWPDFAAVVAATVARALIERYTKTDRSLGTQVNHYAKLLEDEETKRCLRDLYKTDPRDDKNRIEDTKGGLLRDSYVWILQNSDFREWRDDPQSRLLWIRGDPGKGKTMLICGIIDELSASSRRISYFFCQATEEELSKATFVLRGLIWFLIIQQPPLISYVLEKYDQVGKNLFEDRNAWQALSKILMAMLQDESLDEETVLIVDALDECQHDLPLLLDFISKASASSRVKWIVSSRNWQVIEEKLEKHERRMRLILELNEDSITTAVEIYIHHRVHILARKRAYDDATREEVEEYLTSNSDVTFLWVSLVCQALADPQVRKRHTLSKLKTYPAGLDPLYQRMLEQVDDSADEEMCRKVLAITSIIYRPISMVELKCLIQPLEPIDDDE</sequence>
<dbReference type="Pfam" id="PF24883">
    <property type="entry name" value="NPHP3_N"/>
    <property type="match status" value="1"/>
</dbReference>
<protein>
    <submittedName>
        <fullName evidence="3">Vegetative incompatibility protein HET-E-1</fullName>
    </submittedName>
</protein>
<keyword evidence="1" id="KW-0677">Repeat</keyword>
<dbReference type="InterPro" id="IPR053137">
    <property type="entry name" value="NLR-like"/>
</dbReference>
<keyword evidence="4" id="KW-1185">Reference proteome</keyword>
<comment type="caution">
    <text evidence="3">The sequence shown here is derived from an EMBL/GenBank/DDBJ whole genome shotgun (WGS) entry which is preliminary data.</text>
</comment>
<dbReference type="PANTHER" id="PTHR46082">
    <property type="entry name" value="ATP/GTP-BINDING PROTEIN-RELATED"/>
    <property type="match status" value="1"/>
</dbReference>
<accession>A0ABR0S8N4</accession>
<gene>
    <name evidence="3" type="ORF">PT974_12489</name>
</gene>
<dbReference type="Pfam" id="PF01048">
    <property type="entry name" value="PNP_UDP_1"/>
    <property type="match status" value="1"/>
</dbReference>
<evidence type="ECO:0000313" key="4">
    <source>
        <dbReference type="Proteomes" id="UP001338125"/>
    </source>
</evidence>
<dbReference type="SUPFAM" id="SSF53167">
    <property type="entry name" value="Purine and uridine phosphorylases"/>
    <property type="match status" value="1"/>
</dbReference>
<dbReference type="EMBL" id="JAVFKD010000016">
    <property type="protein sequence ID" value="KAK5988339.1"/>
    <property type="molecule type" value="Genomic_DNA"/>
</dbReference>
<dbReference type="PROSITE" id="PS50837">
    <property type="entry name" value="NACHT"/>
    <property type="match status" value="1"/>
</dbReference>
<feature type="domain" description="NACHT" evidence="2">
    <location>
        <begin position="426"/>
        <end position="648"/>
    </location>
</feature>
<proteinExistence type="predicted"/>
<dbReference type="InterPro" id="IPR000845">
    <property type="entry name" value="Nucleoside_phosphorylase_d"/>
</dbReference>
<dbReference type="InterPro" id="IPR056884">
    <property type="entry name" value="NPHP3-like_N"/>
</dbReference>
<dbReference type="PANTHER" id="PTHR46082:SF6">
    <property type="entry name" value="AAA+ ATPASE DOMAIN-CONTAINING PROTEIN-RELATED"/>
    <property type="match status" value="1"/>
</dbReference>
<dbReference type="Proteomes" id="UP001338125">
    <property type="component" value="Unassembled WGS sequence"/>
</dbReference>